<dbReference type="SUPFAM" id="SSF56019">
    <property type="entry name" value="The spindle assembly checkpoint protein mad2"/>
    <property type="match status" value="1"/>
</dbReference>
<feature type="domain" description="HORMA" evidence="6">
    <location>
        <begin position="4"/>
        <end position="181"/>
    </location>
</feature>
<evidence type="ECO:0000313" key="8">
    <source>
        <dbReference type="Proteomes" id="UP001151516"/>
    </source>
</evidence>
<evidence type="ECO:0000256" key="4">
    <source>
        <dbReference type="ARBA" id="ARBA00023242"/>
    </source>
</evidence>
<dbReference type="Gene3D" id="3.30.900.10">
    <property type="entry name" value="HORMA domain"/>
    <property type="match status" value="1"/>
</dbReference>
<dbReference type="InterPro" id="IPR051294">
    <property type="entry name" value="HORMA_MeioticProgression"/>
</dbReference>
<keyword evidence="5" id="KW-0469">Meiosis</keyword>
<sequence>MASTVAERYFAATLHIVFSEIAYYRYLFPDSFFKIVNYENVSVHALIRGKSIESDQLLASVDGACDAMAHECLQTFVIGLSIHPTKHTFIRELYAFQLGYGTDYKLLGTRSKSGKTTELFLRRLAALLRQMEALALPILMSTRMALTDNAPPGYTPPGFQSFMAKDVEDYTIYPNCGNTRVGKAAKGESSMFMCCVSVEGPLQTPPLGSMLCSMPMSLEVNRDRQEVVFVAVPSWPTANPETSIVTLPFQQLDSGESCTHEVPMPTTQVRPSIELYVTSQENKRNSTAENHPKCECLGPKVDDDANRGAQWVCIKCSRHCHNICYGLAETIIEPQAQCLVCRLREANIAGDVRSIYRLAKLRMVLFIAYSSPSNTVAWLVGHSFCKQTTARTLINVLEQIGLLKVGRATKPMTFTVAVENDLSAVPLFSKDIRQVWTAVAEI</sequence>
<evidence type="ECO:0000256" key="1">
    <source>
        <dbReference type="ARBA" id="ARBA00004123"/>
    </source>
</evidence>
<dbReference type="GO" id="GO:0051321">
    <property type="term" value="P:meiotic cell cycle"/>
    <property type="evidence" value="ECO:0007669"/>
    <property type="project" value="UniProtKB-KW"/>
</dbReference>
<dbReference type="EMBL" id="JANBTX010000008">
    <property type="protein sequence ID" value="KAJ2690701.1"/>
    <property type="molecule type" value="Genomic_DNA"/>
</dbReference>
<dbReference type="GO" id="GO:0005694">
    <property type="term" value="C:chromosome"/>
    <property type="evidence" value="ECO:0007669"/>
    <property type="project" value="UniProtKB-SubCell"/>
</dbReference>
<dbReference type="PROSITE" id="PS50815">
    <property type="entry name" value="HORMA"/>
    <property type="match status" value="1"/>
</dbReference>
<dbReference type="PANTHER" id="PTHR48225:SF7">
    <property type="entry name" value="MEIOSIS-SPECIFIC PROTEIN HOP1"/>
    <property type="match status" value="1"/>
</dbReference>
<dbReference type="InterPro" id="IPR003511">
    <property type="entry name" value="HORMA_dom"/>
</dbReference>
<keyword evidence="8" id="KW-1185">Reference proteome</keyword>
<dbReference type="Pfam" id="PF02301">
    <property type="entry name" value="HORMA"/>
    <property type="match status" value="1"/>
</dbReference>
<organism evidence="7 8">
    <name type="scientific">Coemansia spiralis</name>
    <dbReference type="NCBI Taxonomy" id="417178"/>
    <lineage>
        <taxon>Eukaryota</taxon>
        <taxon>Fungi</taxon>
        <taxon>Fungi incertae sedis</taxon>
        <taxon>Zoopagomycota</taxon>
        <taxon>Kickxellomycotina</taxon>
        <taxon>Kickxellomycetes</taxon>
        <taxon>Kickxellales</taxon>
        <taxon>Kickxellaceae</taxon>
        <taxon>Coemansia</taxon>
    </lineage>
</organism>
<keyword evidence="3" id="KW-0158">Chromosome</keyword>
<comment type="caution">
    <text evidence="7">The sequence shown here is derived from an EMBL/GenBank/DDBJ whole genome shotgun (WGS) entry which is preliminary data.</text>
</comment>
<gene>
    <name evidence="7" type="ORF">IWW39_000503</name>
</gene>
<dbReference type="InterPro" id="IPR036570">
    <property type="entry name" value="HORMA_dom_sf"/>
</dbReference>
<dbReference type="Proteomes" id="UP001151516">
    <property type="component" value="Unassembled WGS sequence"/>
</dbReference>
<comment type="subcellular location">
    <subcellularLocation>
        <location evidence="2">Chromosome</location>
    </subcellularLocation>
    <subcellularLocation>
        <location evidence="1">Nucleus</location>
    </subcellularLocation>
</comment>
<proteinExistence type="predicted"/>
<evidence type="ECO:0000259" key="6">
    <source>
        <dbReference type="PROSITE" id="PS50815"/>
    </source>
</evidence>
<evidence type="ECO:0000313" key="7">
    <source>
        <dbReference type="EMBL" id="KAJ2690701.1"/>
    </source>
</evidence>
<name>A0A9W8GNG3_9FUNG</name>
<evidence type="ECO:0000256" key="2">
    <source>
        <dbReference type="ARBA" id="ARBA00004286"/>
    </source>
</evidence>
<dbReference type="GO" id="GO:0005634">
    <property type="term" value="C:nucleus"/>
    <property type="evidence" value="ECO:0007669"/>
    <property type="project" value="UniProtKB-SubCell"/>
</dbReference>
<protein>
    <recommendedName>
        <fullName evidence="6">HORMA domain-containing protein</fullName>
    </recommendedName>
</protein>
<keyword evidence="4" id="KW-0539">Nucleus</keyword>
<evidence type="ECO:0000256" key="3">
    <source>
        <dbReference type="ARBA" id="ARBA00022454"/>
    </source>
</evidence>
<evidence type="ECO:0000256" key="5">
    <source>
        <dbReference type="ARBA" id="ARBA00023254"/>
    </source>
</evidence>
<reference evidence="7" key="1">
    <citation type="submission" date="2022-07" db="EMBL/GenBank/DDBJ databases">
        <title>Phylogenomic reconstructions and comparative analyses of Kickxellomycotina fungi.</title>
        <authorList>
            <person name="Reynolds N.K."/>
            <person name="Stajich J.E."/>
            <person name="Barry K."/>
            <person name="Grigoriev I.V."/>
            <person name="Crous P."/>
            <person name="Smith M.E."/>
        </authorList>
    </citation>
    <scope>NUCLEOTIDE SEQUENCE</scope>
    <source>
        <strain evidence="7">CBS 109367</strain>
    </source>
</reference>
<dbReference type="AlphaFoldDB" id="A0A9W8GNG3"/>
<dbReference type="PANTHER" id="PTHR48225">
    <property type="entry name" value="HORMA DOMAIN-CONTAINING PROTEIN 1"/>
    <property type="match status" value="1"/>
</dbReference>
<accession>A0A9W8GNG3</accession>
<dbReference type="OrthoDB" id="1928087at2759"/>